<dbReference type="Pfam" id="PF01116">
    <property type="entry name" value="F_bP_aldolase"/>
    <property type="match status" value="1"/>
</dbReference>
<protein>
    <submittedName>
        <fullName evidence="2">Class II fructose-bisphosphate aldolase</fullName>
        <ecNumber evidence="2">4.1.2.13</ecNumber>
    </submittedName>
</protein>
<reference evidence="2 3" key="1">
    <citation type="journal article" date="2017" name="Int. J. Syst. Evol. Microbiol.">
        <title>Pseudokineococcus basanitobsidens sp. nov., isolated from volcanic rock.</title>
        <authorList>
            <person name="Lee D.W."/>
            <person name="Park M.Y."/>
            <person name="Kim J.J."/>
            <person name="Kim B.S."/>
        </authorList>
    </citation>
    <scope>NUCLEOTIDE SEQUENCE [LARGE SCALE GENOMIC DNA]</scope>
    <source>
        <strain evidence="2 3">DSM 103726</strain>
    </source>
</reference>
<dbReference type="InterPro" id="IPR000771">
    <property type="entry name" value="FBA_II"/>
</dbReference>
<comment type="cofactor">
    <cofactor evidence="1">
        <name>Zn(2+)</name>
        <dbReference type="ChEBI" id="CHEBI:29105"/>
    </cofactor>
</comment>
<dbReference type="InterPro" id="IPR013785">
    <property type="entry name" value="Aldolase_TIM"/>
</dbReference>
<dbReference type="PIRSF" id="PIRSF001359">
    <property type="entry name" value="F_bP_aldolase_II"/>
    <property type="match status" value="1"/>
</dbReference>
<dbReference type="EMBL" id="JBBIAA010000030">
    <property type="protein sequence ID" value="MEJ5946698.1"/>
    <property type="molecule type" value="Genomic_DNA"/>
</dbReference>
<sequence>MTTPPAGPSRPDPVRLLREARSSGRGVGAFNVVLLEHAEAVVAGAEAADLPVVLQVSQNCLRYHGSAAPLLRAVRELAEASSTPAVVHLDHAEDVALVHEAVDLGVGSVMFDGSALPYEENVTTTRAVTDHCHARGVAVEAELGEVGGKDGVHAPGARTDPAEAAAFVAATGVDALAVAVGTSHAMVERTAAVDTALVAELAAAVDVPLVLHGSSGVDDDGLVAAVRAGMVKVNISTHLNALFTAAVRRRLADDPDLVDPRRYVREGRDAVAAEVERLLRLLAG</sequence>
<dbReference type="Gene3D" id="3.20.20.70">
    <property type="entry name" value="Aldolase class I"/>
    <property type="match status" value="1"/>
</dbReference>
<dbReference type="Proteomes" id="UP001387100">
    <property type="component" value="Unassembled WGS sequence"/>
</dbReference>
<accession>A0ABU8RP31</accession>
<dbReference type="GO" id="GO:0004332">
    <property type="term" value="F:fructose-bisphosphate aldolase activity"/>
    <property type="evidence" value="ECO:0007669"/>
    <property type="project" value="UniProtKB-EC"/>
</dbReference>
<evidence type="ECO:0000256" key="1">
    <source>
        <dbReference type="ARBA" id="ARBA00001947"/>
    </source>
</evidence>
<evidence type="ECO:0000313" key="2">
    <source>
        <dbReference type="EMBL" id="MEJ5946698.1"/>
    </source>
</evidence>
<dbReference type="RefSeq" id="WP_339576079.1">
    <property type="nucleotide sequence ID" value="NZ_JBBIAA010000030.1"/>
</dbReference>
<dbReference type="InterPro" id="IPR050246">
    <property type="entry name" value="Class_II_FBP_aldolase"/>
</dbReference>
<dbReference type="SUPFAM" id="SSF51569">
    <property type="entry name" value="Aldolase"/>
    <property type="match status" value="1"/>
</dbReference>
<dbReference type="EC" id="4.1.2.13" evidence="2"/>
<gene>
    <name evidence="2" type="ORF">WDZ17_15470</name>
</gene>
<dbReference type="PANTHER" id="PTHR30304:SF0">
    <property type="entry name" value="D-TAGATOSE-1,6-BISPHOSPHATE ALDOLASE SUBUNIT GATY-RELATED"/>
    <property type="match status" value="1"/>
</dbReference>
<keyword evidence="2" id="KW-0456">Lyase</keyword>
<dbReference type="PANTHER" id="PTHR30304">
    <property type="entry name" value="D-TAGATOSE-1,6-BISPHOSPHATE ALDOLASE"/>
    <property type="match status" value="1"/>
</dbReference>
<evidence type="ECO:0000313" key="3">
    <source>
        <dbReference type="Proteomes" id="UP001387100"/>
    </source>
</evidence>
<comment type="caution">
    <text evidence="2">The sequence shown here is derived from an EMBL/GenBank/DDBJ whole genome shotgun (WGS) entry which is preliminary data.</text>
</comment>
<organism evidence="2 3">
    <name type="scientific">Pseudokineococcus basanitobsidens</name>
    <dbReference type="NCBI Taxonomy" id="1926649"/>
    <lineage>
        <taxon>Bacteria</taxon>
        <taxon>Bacillati</taxon>
        <taxon>Actinomycetota</taxon>
        <taxon>Actinomycetes</taxon>
        <taxon>Kineosporiales</taxon>
        <taxon>Kineosporiaceae</taxon>
        <taxon>Pseudokineococcus</taxon>
    </lineage>
</organism>
<name>A0ABU8RP31_9ACTN</name>
<keyword evidence="3" id="KW-1185">Reference proteome</keyword>
<proteinExistence type="predicted"/>